<feature type="chain" id="PRO_5045398719" description="Tat (Twin-arginine translocation) pathway signal sequence" evidence="1">
    <location>
        <begin position="35"/>
        <end position="308"/>
    </location>
</feature>
<name>A0ABP6XT68_9ACTN</name>
<sequence>MTDPITPSDEAVLQRRRFLRGSALLAAAAGGAVAATATSALPASADPGEAVLLGQSSSSTTTTTVVLDPGSSSAAALTLTNPSGAALLLTPASGLPDDLPVGGLAAGPRGLVVGVDDGDEGVTAEVLTTYDLSTLPLTIPFLAGRVLNTKDSATRESIVATSTDAFDSKGRLRKGAWIDVALLPTEVTPFLAIAAHLTLTALGSSSAGSLVVCPPGPKPPKVATLPFDKGRTVATGTYVELGVVEKTSAVRIYASATTHLKLDVTGLTVLVDFDTISNNGPGLAKVTSSAQKKVAQHVAQVSARARLA</sequence>
<gene>
    <name evidence="2" type="ORF">GCM10022197_30560</name>
</gene>
<dbReference type="Proteomes" id="UP001500767">
    <property type="component" value="Unassembled WGS sequence"/>
</dbReference>
<evidence type="ECO:0000313" key="2">
    <source>
        <dbReference type="EMBL" id="GAA3571853.1"/>
    </source>
</evidence>
<dbReference type="InterPro" id="IPR006311">
    <property type="entry name" value="TAT_signal"/>
</dbReference>
<reference evidence="3" key="1">
    <citation type="journal article" date="2019" name="Int. J. Syst. Evol. Microbiol.">
        <title>The Global Catalogue of Microorganisms (GCM) 10K type strain sequencing project: providing services to taxonomists for standard genome sequencing and annotation.</title>
        <authorList>
            <consortium name="The Broad Institute Genomics Platform"/>
            <consortium name="The Broad Institute Genome Sequencing Center for Infectious Disease"/>
            <person name="Wu L."/>
            <person name="Ma J."/>
        </authorList>
    </citation>
    <scope>NUCLEOTIDE SEQUENCE [LARGE SCALE GENOMIC DNA]</scope>
    <source>
        <strain evidence="3">JCM 16540</strain>
    </source>
</reference>
<dbReference type="EMBL" id="BAAAYR010000004">
    <property type="protein sequence ID" value="GAA3571853.1"/>
    <property type="molecule type" value="Genomic_DNA"/>
</dbReference>
<dbReference type="RefSeq" id="WP_344742492.1">
    <property type="nucleotide sequence ID" value="NZ_BAAAYR010000004.1"/>
</dbReference>
<dbReference type="PROSITE" id="PS51318">
    <property type="entry name" value="TAT"/>
    <property type="match status" value="1"/>
</dbReference>
<feature type="signal peptide" evidence="1">
    <location>
        <begin position="1"/>
        <end position="34"/>
    </location>
</feature>
<keyword evidence="3" id="KW-1185">Reference proteome</keyword>
<evidence type="ECO:0008006" key="4">
    <source>
        <dbReference type="Google" id="ProtNLM"/>
    </source>
</evidence>
<comment type="caution">
    <text evidence="2">The sequence shown here is derived from an EMBL/GenBank/DDBJ whole genome shotgun (WGS) entry which is preliminary data.</text>
</comment>
<keyword evidence="1" id="KW-0732">Signal</keyword>
<accession>A0ABP6XT68</accession>
<evidence type="ECO:0000313" key="3">
    <source>
        <dbReference type="Proteomes" id="UP001500767"/>
    </source>
</evidence>
<evidence type="ECO:0000256" key="1">
    <source>
        <dbReference type="SAM" id="SignalP"/>
    </source>
</evidence>
<protein>
    <recommendedName>
        <fullName evidence="4">Tat (Twin-arginine translocation) pathway signal sequence</fullName>
    </recommendedName>
</protein>
<proteinExistence type="predicted"/>
<organism evidence="2 3">
    <name type="scientific">Microlunatus spumicola</name>
    <dbReference type="NCBI Taxonomy" id="81499"/>
    <lineage>
        <taxon>Bacteria</taxon>
        <taxon>Bacillati</taxon>
        <taxon>Actinomycetota</taxon>
        <taxon>Actinomycetes</taxon>
        <taxon>Propionibacteriales</taxon>
        <taxon>Propionibacteriaceae</taxon>
        <taxon>Microlunatus</taxon>
    </lineage>
</organism>